<keyword evidence="7 13" id="KW-0479">Metal-binding</keyword>
<evidence type="ECO:0000256" key="4">
    <source>
        <dbReference type="ARBA" id="ARBA00010617"/>
    </source>
</evidence>
<evidence type="ECO:0008006" key="17">
    <source>
        <dbReference type="Google" id="ProtNLM"/>
    </source>
</evidence>
<reference evidence="15 16" key="1">
    <citation type="submission" date="2022-09" db="EMBL/GenBank/DDBJ databases">
        <authorList>
            <person name="Palmer J.M."/>
        </authorList>
    </citation>
    <scope>NUCLEOTIDE SEQUENCE [LARGE SCALE GENOMIC DNA]</scope>
    <source>
        <strain evidence="15 16">DSM 7382</strain>
    </source>
</reference>
<evidence type="ECO:0000256" key="6">
    <source>
        <dbReference type="ARBA" id="ARBA00022692"/>
    </source>
</evidence>
<evidence type="ECO:0000256" key="12">
    <source>
        <dbReference type="ARBA" id="ARBA00023136"/>
    </source>
</evidence>
<evidence type="ECO:0000256" key="1">
    <source>
        <dbReference type="ARBA" id="ARBA00001971"/>
    </source>
</evidence>
<evidence type="ECO:0000313" key="15">
    <source>
        <dbReference type="EMBL" id="KAK7692903.1"/>
    </source>
</evidence>
<comment type="similarity">
    <text evidence="4 14">Belongs to the cytochrome P450 family.</text>
</comment>
<dbReference type="SUPFAM" id="SSF48264">
    <property type="entry name" value="Cytochrome P450"/>
    <property type="match status" value="1"/>
</dbReference>
<dbReference type="EMBL" id="JASBNA010000004">
    <property type="protein sequence ID" value="KAK7692903.1"/>
    <property type="molecule type" value="Genomic_DNA"/>
</dbReference>
<evidence type="ECO:0000256" key="10">
    <source>
        <dbReference type="ARBA" id="ARBA00023004"/>
    </source>
</evidence>
<dbReference type="AlphaFoldDB" id="A0AAW0GHS9"/>
<keyword evidence="12" id="KW-0472">Membrane</keyword>
<evidence type="ECO:0000256" key="14">
    <source>
        <dbReference type="RuleBase" id="RU000461"/>
    </source>
</evidence>
<dbReference type="Proteomes" id="UP001385951">
    <property type="component" value="Unassembled WGS sequence"/>
</dbReference>
<dbReference type="PANTHER" id="PTHR46300:SF7">
    <property type="entry name" value="P450, PUTATIVE (EUROFUNG)-RELATED"/>
    <property type="match status" value="1"/>
</dbReference>
<keyword evidence="5 13" id="KW-0349">Heme</keyword>
<dbReference type="InterPro" id="IPR001128">
    <property type="entry name" value="Cyt_P450"/>
</dbReference>
<dbReference type="PANTHER" id="PTHR46300">
    <property type="entry name" value="P450, PUTATIVE (EUROFUNG)-RELATED-RELATED"/>
    <property type="match status" value="1"/>
</dbReference>
<evidence type="ECO:0000256" key="5">
    <source>
        <dbReference type="ARBA" id="ARBA00022617"/>
    </source>
</evidence>
<evidence type="ECO:0000256" key="11">
    <source>
        <dbReference type="ARBA" id="ARBA00023033"/>
    </source>
</evidence>
<comment type="pathway">
    <text evidence="3">Secondary metabolite biosynthesis.</text>
</comment>
<dbReference type="InterPro" id="IPR002401">
    <property type="entry name" value="Cyt_P450_E_grp-I"/>
</dbReference>
<comment type="caution">
    <text evidence="15">The sequence shown here is derived from an EMBL/GenBank/DDBJ whole genome shotgun (WGS) entry which is preliminary data.</text>
</comment>
<dbReference type="GO" id="GO:0016020">
    <property type="term" value="C:membrane"/>
    <property type="evidence" value="ECO:0007669"/>
    <property type="project" value="UniProtKB-SubCell"/>
</dbReference>
<evidence type="ECO:0000256" key="8">
    <source>
        <dbReference type="ARBA" id="ARBA00022989"/>
    </source>
</evidence>
<dbReference type="PROSITE" id="PS00086">
    <property type="entry name" value="CYTOCHROME_P450"/>
    <property type="match status" value="1"/>
</dbReference>
<comment type="cofactor">
    <cofactor evidence="1 13">
        <name>heme</name>
        <dbReference type="ChEBI" id="CHEBI:30413"/>
    </cofactor>
</comment>
<dbReference type="GO" id="GO:0016705">
    <property type="term" value="F:oxidoreductase activity, acting on paired donors, with incorporation or reduction of molecular oxygen"/>
    <property type="evidence" value="ECO:0007669"/>
    <property type="project" value="InterPro"/>
</dbReference>
<evidence type="ECO:0000256" key="7">
    <source>
        <dbReference type="ARBA" id="ARBA00022723"/>
    </source>
</evidence>
<keyword evidence="6" id="KW-0812">Transmembrane</keyword>
<keyword evidence="8" id="KW-1133">Transmembrane helix</keyword>
<feature type="binding site" description="axial binding residue" evidence="13">
    <location>
        <position position="443"/>
    </location>
    <ligand>
        <name>heme</name>
        <dbReference type="ChEBI" id="CHEBI:30413"/>
    </ligand>
    <ligandPart>
        <name>Fe</name>
        <dbReference type="ChEBI" id="CHEBI:18248"/>
    </ligandPart>
</feature>
<keyword evidence="16" id="KW-1185">Reference proteome</keyword>
<evidence type="ECO:0000256" key="13">
    <source>
        <dbReference type="PIRSR" id="PIRSR602401-1"/>
    </source>
</evidence>
<dbReference type="InterPro" id="IPR050364">
    <property type="entry name" value="Cytochrome_P450_fung"/>
</dbReference>
<sequence length="514" mass="58472">MENILAAGVIILLSLLLYQWLKRSWFRPLPLPPGPNGIPLIGNVFDIPKTMPWKAFRDLASVYGDVLFLRVPTQNIVVLNSTQAAFDLLEKRSDIYSSRISKIMIALIIPKQWNFALMEYTPEWRVYRRNFHQFFHQRTVHNYHPIQLNQCRGFLRRTLGDSSQLSQHIRLIFSGIILKIIYDIDITDMHDEYIQIAEEAIAALSIVQVPGKFWVEFLPIMRYIPRWVPGAYFKRKAEQYQSIVAKMKDQPFDAVKRNMALGKSGSSVAATMIENIHADAKDTAAQREQEEIARSVTGLAYGAAADTTTGAAQTFFIAMSLFPHVQRKAQEELDRVVGPNRLPDFDDYDNLVYIQAVALESMRWIPVTPIGVPHALTRDDEYRGFVIPKGTMIIANAWAMLRNPEDYPDPECFNPDRFIKDGRLNPEVRDPTTIAFGFGRRICPGRWLSSDSLFMTIASVLHTLNIHPILEPDGKKYDPFSHRVDGINLTIEKVPCTVTPRSEAAAALIRQCAA</sequence>
<name>A0AAW0GHS9_9APHY</name>
<evidence type="ECO:0000256" key="3">
    <source>
        <dbReference type="ARBA" id="ARBA00005179"/>
    </source>
</evidence>
<dbReference type="Gene3D" id="1.10.630.10">
    <property type="entry name" value="Cytochrome P450"/>
    <property type="match status" value="1"/>
</dbReference>
<evidence type="ECO:0000256" key="2">
    <source>
        <dbReference type="ARBA" id="ARBA00004167"/>
    </source>
</evidence>
<dbReference type="InterPro" id="IPR036396">
    <property type="entry name" value="Cyt_P450_sf"/>
</dbReference>
<keyword evidence="9 14" id="KW-0560">Oxidoreductase</keyword>
<dbReference type="GO" id="GO:0020037">
    <property type="term" value="F:heme binding"/>
    <property type="evidence" value="ECO:0007669"/>
    <property type="project" value="InterPro"/>
</dbReference>
<keyword evidence="10 13" id="KW-0408">Iron</keyword>
<accession>A0AAW0GHS9</accession>
<proteinExistence type="inferred from homology"/>
<dbReference type="InterPro" id="IPR017972">
    <property type="entry name" value="Cyt_P450_CS"/>
</dbReference>
<dbReference type="CDD" id="cd11065">
    <property type="entry name" value="CYP64-like"/>
    <property type="match status" value="1"/>
</dbReference>
<dbReference type="GO" id="GO:0005506">
    <property type="term" value="F:iron ion binding"/>
    <property type="evidence" value="ECO:0007669"/>
    <property type="project" value="InterPro"/>
</dbReference>
<protein>
    <recommendedName>
        <fullName evidence="17">Cytochrome P450</fullName>
    </recommendedName>
</protein>
<evidence type="ECO:0000256" key="9">
    <source>
        <dbReference type="ARBA" id="ARBA00023002"/>
    </source>
</evidence>
<dbReference type="PRINTS" id="PR00463">
    <property type="entry name" value="EP450I"/>
</dbReference>
<gene>
    <name evidence="15" type="ORF">QCA50_004539</name>
</gene>
<dbReference type="Pfam" id="PF00067">
    <property type="entry name" value="p450"/>
    <property type="match status" value="1"/>
</dbReference>
<comment type="subcellular location">
    <subcellularLocation>
        <location evidence="2">Membrane</location>
        <topology evidence="2">Single-pass membrane protein</topology>
    </subcellularLocation>
</comment>
<evidence type="ECO:0000313" key="16">
    <source>
        <dbReference type="Proteomes" id="UP001385951"/>
    </source>
</evidence>
<dbReference type="GO" id="GO:0004497">
    <property type="term" value="F:monooxygenase activity"/>
    <property type="evidence" value="ECO:0007669"/>
    <property type="project" value="UniProtKB-KW"/>
</dbReference>
<organism evidence="15 16">
    <name type="scientific">Cerrena zonata</name>
    <dbReference type="NCBI Taxonomy" id="2478898"/>
    <lineage>
        <taxon>Eukaryota</taxon>
        <taxon>Fungi</taxon>
        <taxon>Dikarya</taxon>
        <taxon>Basidiomycota</taxon>
        <taxon>Agaricomycotina</taxon>
        <taxon>Agaricomycetes</taxon>
        <taxon>Polyporales</taxon>
        <taxon>Cerrenaceae</taxon>
        <taxon>Cerrena</taxon>
    </lineage>
</organism>
<keyword evidence="11 14" id="KW-0503">Monooxygenase</keyword>